<gene>
    <name evidence="1" type="ORF">BT96DRAFT_790589</name>
</gene>
<reference evidence="1" key="1">
    <citation type="journal article" date="2019" name="Environ. Microbiol.">
        <title>Fungal ecological strategies reflected in gene transcription - a case study of two litter decomposers.</title>
        <authorList>
            <person name="Barbi F."/>
            <person name="Kohler A."/>
            <person name="Barry K."/>
            <person name="Baskaran P."/>
            <person name="Daum C."/>
            <person name="Fauchery L."/>
            <person name="Ihrmark K."/>
            <person name="Kuo A."/>
            <person name="LaButti K."/>
            <person name="Lipzen A."/>
            <person name="Morin E."/>
            <person name="Grigoriev I.V."/>
            <person name="Henrissat B."/>
            <person name="Lindahl B."/>
            <person name="Martin F."/>
        </authorList>
    </citation>
    <scope>NUCLEOTIDE SEQUENCE</scope>
    <source>
        <strain evidence="1">JB14</strain>
    </source>
</reference>
<feature type="non-terminal residue" evidence="1">
    <location>
        <position position="1"/>
    </location>
</feature>
<evidence type="ECO:0008006" key="3">
    <source>
        <dbReference type="Google" id="ProtNLM"/>
    </source>
</evidence>
<organism evidence="1 2">
    <name type="scientific">Gymnopus androsaceus JB14</name>
    <dbReference type="NCBI Taxonomy" id="1447944"/>
    <lineage>
        <taxon>Eukaryota</taxon>
        <taxon>Fungi</taxon>
        <taxon>Dikarya</taxon>
        <taxon>Basidiomycota</taxon>
        <taxon>Agaricomycotina</taxon>
        <taxon>Agaricomycetes</taxon>
        <taxon>Agaricomycetidae</taxon>
        <taxon>Agaricales</taxon>
        <taxon>Marasmiineae</taxon>
        <taxon>Omphalotaceae</taxon>
        <taxon>Gymnopus</taxon>
    </lineage>
</organism>
<sequence>WREIALNTPTIWSTLFFENSSHIERGRAFLERCSPRGSNPPELCSGYLLDIIIATVPFNPKTVQNDDTFISKRELEKIFDLLVPVTVRWRSFYLRVRDNHCKKVARVALGGTCGRAPNLEVLQLYHSFFEDDNNVDDLIEATFQEPVICFANDVPRLRHLSLIGVNLPWAHSPYLEGLDTVELALHPDKIRPSYEYWDKLLRRSPDLRKLILHYSGPRERWDQDSLTYAWQGDDLWRSDLPSDRILLEKLEHLSLTDMDAPYLARILDRIHLPNVQRLVLELS</sequence>
<protein>
    <recommendedName>
        <fullName evidence="3">F-box domain-containing protein</fullName>
    </recommendedName>
</protein>
<name>A0A6A4H803_9AGAR</name>
<dbReference type="OrthoDB" id="3352270at2759"/>
<keyword evidence="2" id="KW-1185">Reference proteome</keyword>
<evidence type="ECO:0000313" key="2">
    <source>
        <dbReference type="Proteomes" id="UP000799118"/>
    </source>
</evidence>
<dbReference type="AlphaFoldDB" id="A0A6A4H803"/>
<dbReference type="EMBL" id="ML769562">
    <property type="protein sequence ID" value="KAE9393870.1"/>
    <property type="molecule type" value="Genomic_DNA"/>
</dbReference>
<proteinExistence type="predicted"/>
<dbReference type="SUPFAM" id="SSF52047">
    <property type="entry name" value="RNI-like"/>
    <property type="match status" value="1"/>
</dbReference>
<accession>A0A6A4H803</accession>
<feature type="non-terminal residue" evidence="1">
    <location>
        <position position="283"/>
    </location>
</feature>
<dbReference type="Proteomes" id="UP000799118">
    <property type="component" value="Unassembled WGS sequence"/>
</dbReference>
<evidence type="ECO:0000313" key="1">
    <source>
        <dbReference type="EMBL" id="KAE9393870.1"/>
    </source>
</evidence>